<dbReference type="CDD" id="cd00770">
    <property type="entry name" value="SerRS_core"/>
    <property type="match status" value="1"/>
</dbReference>
<dbReference type="InterPro" id="IPR033729">
    <property type="entry name" value="SerRS_core"/>
</dbReference>
<keyword evidence="7 12" id="KW-0067">ATP-binding</keyword>
<evidence type="ECO:0000256" key="13">
    <source>
        <dbReference type="PIRSR" id="PIRSR001529-1"/>
    </source>
</evidence>
<dbReference type="EC" id="6.1.1.11" evidence="12"/>
<feature type="binding site" evidence="13">
    <location>
        <position position="262"/>
    </location>
    <ligand>
        <name>L-serine</name>
        <dbReference type="ChEBI" id="CHEBI:33384"/>
    </ligand>
</feature>
<feature type="binding site" evidence="12">
    <location>
        <begin position="231"/>
        <end position="233"/>
    </location>
    <ligand>
        <name>L-serine</name>
        <dbReference type="ChEBI" id="CHEBI:33384"/>
    </ligand>
</feature>
<comment type="caution">
    <text evidence="17">The sequence shown here is derived from an EMBL/GenBank/DDBJ whole genome shotgun (WGS) entry which is preliminary data.</text>
</comment>
<comment type="domain">
    <text evidence="12">Consists of two distinct domains, a catalytic core and a N-terminal extension that is involved in tRNA binding.</text>
</comment>
<evidence type="ECO:0000256" key="1">
    <source>
        <dbReference type="ARBA" id="ARBA00004496"/>
    </source>
</evidence>
<evidence type="ECO:0000256" key="10">
    <source>
        <dbReference type="ARBA" id="ARBA00047929"/>
    </source>
</evidence>
<dbReference type="HAMAP" id="MF_00176">
    <property type="entry name" value="Ser_tRNA_synth_type1"/>
    <property type="match status" value="1"/>
</dbReference>
<keyword evidence="6 12" id="KW-0547">Nucleotide-binding</keyword>
<dbReference type="InterPro" id="IPR015866">
    <property type="entry name" value="Ser-tRNA-synth_1_N"/>
</dbReference>
<protein>
    <recommendedName>
        <fullName evidence="12">Serine--tRNA ligase</fullName>
        <ecNumber evidence="12">6.1.1.11</ecNumber>
    </recommendedName>
    <alternativeName>
        <fullName evidence="12">Seryl-tRNA synthetase</fullName>
        <shortName evidence="12">SerRS</shortName>
    </alternativeName>
    <alternativeName>
        <fullName evidence="12">Seryl-tRNA(Ser/Sec) synthetase</fullName>
    </alternativeName>
</protein>
<feature type="domain" description="Aminoacyl-transfer RNA synthetases class-II family profile" evidence="16">
    <location>
        <begin position="171"/>
        <end position="410"/>
    </location>
</feature>
<dbReference type="EMBL" id="ASHL01000003">
    <property type="protein sequence ID" value="EPD13376.1"/>
    <property type="molecule type" value="Genomic_DNA"/>
</dbReference>
<dbReference type="Gene3D" id="3.30.930.10">
    <property type="entry name" value="Bira Bifunctional Protein, Domain 2"/>
    <property type="match status" value="1"/>
</dbReference>
<feature type="coiled-coil region" evidence="15">
    <location>
        <begin position="30"/>
        <end position="102"/>
    </location>
</feature>
<comment type="pathway">
    <text evidence="2 12">Aminoacyl-tRNA biosynthesis; selenocysteinyl-tRNA(Sec) biosynthesis; L-seryl-tRNA(Sec) from L-serine and tRNA(Sec): step 1/1.</text>
</comment>
<dbReference type="GO" id="GO:0006434">
    <property type="term" value="P:seryl-tRNA aminoacylation"/>
    <property type="evidence" value="ECO:0007669"/>
    <property type="project" value="UniProtKB-UniRule"/>
</dbReference>
<evidence type="ECO:0000259" key="16">
    <source>
        <dbReference type="PROSITE" id="PS50862"/>
    </source>
</evidence>
<dbReference type="InterPro" id="IPR010978">
    <property type="entry name" value="tRNA-bd_arm"/>
</dbReference>
<dbReference type="Proteomes" id="UP000015462">
    <property type="component" value="Unassembled WGS sequence"/>
</dbReference>
<feature type="binding site" evidence="12">
    <location>
        <position position="385"/>
    </location>
    <ligand>
        <name>L-serine</name>
        <dbReference type="ChEBI" id="CHEBI:33384"/>
    </ligand>
</feature>
<sequence>MLDPQLLRNNPEEVKTAMQRHGADLDLEVFNALETQRKDIQVKTQNLQNERNKRSKSIGMAKAKGEDIQPLLDSVSQLGDELKAAETELQGIQSKLQAIQLSLPNILADDVPLGKDEENNVELRKWGVIPQYDFDVKDHVDLGQSLAGIDFEAGAKIAGSRFVTLSGPLARLQRALTQFMLDMHVDQHGYKETYVPYLVNKDSLLGTGQLPKFEEDLFKISDDSPYYLIPTAEVPVTNLVRDEIVAADQMPLKFVAHTPCFRSEAGAYGRDVRGMIRQHQFEKVELVQVVKASDSEQAHEQLTQHAESILQALNLPYRLMLLCSGDTGFSATKTYDLEVWLPGQEAYREISSCSNFNDFQARRLKARWRNPETGKPELVHTINGSGLAVGRTLIAVMENYQQADGSIKVPDALQPYMGKVTSITL</sequence>
<dbReference type="Pfam" id="PF00587">
    <property type="entry name" value="tRNA-synt_2b"/>
    <property type="match status" value="1"/>
</dbReference>
<evidence type="ECO:0000256" key="3">
    <source>
        <dbReference type="ARBA" id="ARBA00010728"/>
    </source>
</evidence>
<keyword evidence="18" id="KW-1185">Reference proteome</keyword>
<comment type="function">
    <text evidence="12">Catalyzes the attachment of serine to tRNA(Ser). Is also able to aminoacylate tRNA(Sec) with serine, to form the misacylated tRNA L-seryl-tRNA(Sec), which will be further converted into selenocysteinyl-tRNA(Sec).</text>
</comment>
<feature type="binding site" evidence="13">
    <location>
        <position position="383"/>
    </location>
    <ligand>
        <name>L-serine</name>
        <dbReference type="ChEBI" id="CHEBI:33384"/>
    </ligand>
</feature>
<dbReference type="SUPFAM" id="SSF46589">
    <property type="entry name" value="tRNA-binding arm"/>
    <property type="match status" value="1"/>
</dbReference>
<dbReference type="Pfam" id="PF02403">
    <property type="entry name" value="Seryl_tRNA_N"/>
    <property type="match status" value="1"/>
</dbReference>
<dbReference type="RefSeq" id="WP_016390167.1">
    <property type="nucleotide sequence ID" value="NZ_JBLWZB010000006.1"/>
</dbReference>
<evidence type="ECO:0000256" key="12">
    <source>
        <dbReference type="HAMAP-Rule" id="MF_00176"/>
    </source>
</evidence>
<proteinExistence type="inferred from homology"/>
<dbReference type="PRINTS" id="PR00981">
    <property type="entry name" value="TRNASYNTHSER"/>
</dbReference>
<keyword evidence="4 12" id="KW-0963">Cytoplasm</keyword>
<evidence type="ECO:0000256" key="15">
    <source>
        <dbReference type="SAM" id="Coils"/>
    </source>
</evidence>
<dbReference type="InterPro" id="IPR006195">
    <property type="entry name" value="aa-tRNA-synth_II"/>
</dbReference>
<comment type="similarity">
    <text evidence="3 12">Belongs to the class-II aminoacyl-tRNA synthetase family. Type-1 seryl-tRNA synthetase subfamily.</text>
</comment>
<evidence type="ECO:0000256" key="6">
    <source>
        <dbReference type="ARBA" id="ARBA00022741"/>
    </source>
</evidence>
<comment type="catalytic activity">
    <reaction evidence="10 12">
        <text>tRNA(Sec) + L-serine + ATP = L-seryl-tRNA(Sec) + AMP + diphosphate + H(+)</text>
        <dbReference type="Rhea" id="RHEA:42580"/>
        <dbReference type="Rhea" id="RHEA-COMP:9742"/>
        <dbReference type="Rhea" id="RHEA-COMP:10128"/>
        <dbReference type="ChEBI" id="CHEBI:15378"/>
        <dbReference type="ChEBI" id="CHEBI:30616"/>
        <dbReference type="ChEBI" id="CHEBI:33019"/>
        <dbReference type="ChEBI" id="CHEBI:33384"/>
        <dbReference type="ChEBI" id="CHEBI:78442"/>
        <dbReference type="ChEBI" id="CHEBI:78533"/>
        <dbReference type="ChEBI" id="CHEBI:456215"/>
        <dbReference type="EC" id="6.1.1.11"/>
    </reaction>
</comment>
<evidence type="ECO:0000313" key="17">
    <source>
        <dbReference type="EMBL" id="EPD13376.1"/>
    </source>
</evidence>
<dbReference type="InterPro" id="IPR045864">
    <property type="entry name" value="aa-tRNA-synth_II/BPL/LPL"/>
</dbReference>
<feature type="binding site" evidence="12 14">
    <location>
        <begin position="262"/>
        <end position="264"/>
    </location>
    <ligand>
        <name>ATP</name>
        <dbReference type="ChEBI" id="CHEBI:30616"/>
    </ligand>
</feature>
<name>A0AB33Z367_9GAMM</name>
<feature type="binding site" evidence="12 14">
    <location>
        <begin position="349"/>
        <end position="352"/>
    </location>
    <ligand>
        <name>ATP</name>
        <dbReference type="ChEBI" id="CHEBI:30616"/>
    </ligand>
</feature>
<dbReference type="AlphaFoldDB" id="A0AB33Z367"/>
<dbReference type="GO" id="GO:0005524">
    <property type="term" value="F:ATP binding"/>
    <property type="evidence" value="ECO:0007669"/>
    <property type="project" value="UniProtKB-UniRule"/>
</dbReference>
<comment type="catalytic activity">
    <reaction evidence="11 12">
        <text>tRNA(Ser) + L-serine + ATP = L-seryl-tRNA(Ser) + AMP + diphosphate + H(+)</text>
        <dbReference type="Rhea" id="RHEA:12292"/>
        <dbReference type="Rhea" id="RHEA-COMP:9669"/>
        <dbReference type="Rhea" id="RHEA-COMP:9703"/>
        <dbReference type="ChEBI" id="CHEBI:15378"/>
        <dbReference type="ChEBI" id="CHEBI:30616"/>
        <dbReference type="ChEBI" id="CHEBI:33019"/>
        <dbReference type="ChEBI" id="CHEBI:33384"/>
        <dbReference type="ChEBI" id="CHEBI:78442"/>
        <dbReference type="ChEBI" id="CHEBI:78533"/>
        <dbReference type="ChEBI" id="CHEBI:456215"/>
        <dbReference type="EC" id="6.1.1.11"/>
    </reaction>
</comment>
<dbReference type="GO" id="GO:0016260">
    <property type="term" value="P:selenocysteine biosynthetic process"/>
    <property type="evidence" value="ECO:0007669"/>
    <property type="project" value="UniProtKB-UniRule"/>
</dbReference>
<accession>A0AB33Z367</accession>
<dbReference type="InterPro" id="IPR002317">
    <property type="entry name" value="Ser-tRNA-ligase_type_1"/>
</dbReference>
<comment type="subunit">
    <text evidence="12">Homodimer. The tRNA molecule binds across the dimer.</text>
</comment>
<reference evidence="17 18" key="1">
    <citation type="journal article" date="2013" name="Genome Announc.">
        <title>Genome Sequence of the Pyrene- and Fluoranthene-Degrading Bacterium Cycloclasticus sp. Strain PY97M.</title>
        <authorList>
            <person name="Cui Z."/>
            <person name="Xu G."/>
            <person name="Li Q."/>
            <person name="Gao W."/>
            <person name="Zheng L."/>
        </authorList>
    </citation>
    <scope>NUCLEOTIDE SEQUENCE [LARGE SCALE GENOMIC DNA]</scope>
    <source>
        <strain evidence="17 18">PY97M</strain>
    </source>
</reference>
<evidence type="ECO:0000256" key="2">
    <source>
        <dbReference type="ARBA" id="ARBA00005045"/>
    </source>
</evidence>
<evidence type="ECO:0000256" key="7">
    <source>
        <dbReference type="ARBA" id="ARBA00022840"/>
    </source>
</evidence>
<dbReference type="PANTHER" id="PTHR43697:SF1">
    <property type="entry name" value="SERINE--TRNA LIGASE"/>
    <property type="match status" value="1"/>
</dbReference>
<organism evidence="17 18">
    <name type="scientific">Cycloclasticus pugetii</name>
    <dbReference type="NCBI Taxonomy" id="34068"/>
    <lineage>
        <taxon>Bacteria</taxon>
        <taxon>Pseudomonadati</taxon>
        <taxon>Pseudomonadota</taxon>
        <taxon>Gammaproteobacteria</taxon>
        <taxon>Thiotrichales</taxon>
        <taxon>Piscirickettsiaceae</taxon>
        <taxon>Cycloclasticus</taxon>
    </lineage>
</organism>
<keyword evidence="8 12" id="KW-0648">Protein biosynthesis</keyword>
<dbReference type="NCBIfam" id="TIGR00414">
    <property type="entry name" value="serS"/>
    <property type="match status" value="1"/>
</dbReference>
<evidence type="ECO:0000313" key="18">
    <source>
        <dbReference type="Proteomes" id="UP000015462"/>
    </source>
</evidence>
<dbReference type="InterPro" id="IPR042103">
    <property type="entry name" value="SerRS_1_N_sf"/>
</dbReference>
<evidence type="ECO:0000256" key="9">
    <source>
        <dbReference type="ARBA" id="ARBA00023146"/>
    </source>
</evidence>
<keyword evidence="15" id="KW-0175">Coiled coil</keyword>
<evidence type="ECO:0000256" key="14">
    <source>
        <dbReference type="PIRSR" id="PIRSR001529-2"/>
    </source>
</evidence>
<evidence type="ECO:0000256" key="5">
    <source>
        <dbReference type="ARBA" id="ARBA00022598"/>
    </source>
</evidence>
<keyword evidence="9 12" id="KW-0030">Aminoacyl-tRNA synthetase</keyword>
<dbReference type="PIRSF" id="PIRSF001529">
    <property type="entry name" value="Ser-tRNA-synth_IIa"/>
    <property type="match status" value="1"/>
</dbReference>
<comment type="caution">
    <text evidence="12">Lacks conserved residue(s) required for the propagation of feature annotation.</text>
</comment>
<comment type="subcellular location">
    <subcellularLocation>
        <location evidence="1 12">Cytoplasm</location>
    </subcellularLocation>
</comment>
<dbReference type="PANTHER" id="PTHR43697">
    <property type="entry name" value="SERYL-TRNA SYNTHETASE"/>
    <property type="match status" value="1"/>
</dbReference>
<evidence type="ECO:0000256" key="11">
    <source>
        <dbReference type="ARBA" id="ARBA00048823"/>
    </source>
</evidence>
<gene>
    <name evidence="12" type="primary">serS</name>
    <name evidence="17" type="ORF">L196_04971</name>
</gene>
<dbReference type="InterPro" id="IPR002314">
    <property type="entry name" value="aa-tRNA-synt_IIb"/>
</dbReference>
<dbReference type="GO" id="GO:0005737">
    <property type="term" value="C:cytoplasm"/>
    <property type="evidence" value="ECO:0007669"/>
    <property type="project" value="UniProtKB-SubCell"/>
</dbReference>
<feature type="binding site" evidence="13">
    <location>
        <position position="231"/>
    </location>
    <ligand>
        <name>L-serine</name>
        <dbReference type="ChEBI" id="CHEBI:33384"/>
    </ligand>
</feature>
<dbReference type="PROSITE" id="PS50862">
    <property type="entry name" value="AA_TRNA_LIGASE_II"/>
    <property type="match status" value="1"/>
</dbReference>
<dbReference type="SUPFAM" id="SSF55681">
    <property type="entry name" value="Class II aaRS and biotin synthetases"/>
    <property type="match status" value="1"/>
</dbReference>
<feature type="binding site" evidence="12 13">
    <location>
        <position position="285"/>
    </location>
    <ligand>
        <name>L-serine</name>
        <dbReference type="ChEBI" id="CHEBI:33384"/>
    </ligand>
</feature>
<dbReference type="Gene3D" id="1.10.287.40">
    <property type="entry name" value="Serine-tRNA synthetase, tRNA binding domain"/>
    <property type="match status" value="1"/>
</dbReference>
<evidence type="ECO:0000256" key="4">
    <source>
        <dbReference type="ARBA" id="ARBA00022490"/>
    </source>
</evidence>
<keyword evidence="5 12" id="KW-0436">Ligase</keyword>
<dbReference type="GO" id="GO:0004828">
    <property type="term" value="F:serine-tRNA ligase activity"/>
    <property type="evidence" value="ECO:0007669"/>
    <property type="project" value="UniProtKB-UniRule"/>
</dbReference>
<evidence type="ECO:0000256" key="8">
    <source>
        <dbReference type="ARBA" id="ARBA00022917"/>
    </source>
</evidence>